<name>A0A5J5GI59_9BACL</name>
<accession>A0A5J5GI59</accession>
<dbReference type="AlphaFoldDB" id="A0A5J5GI59"/>
<proteinExistence type="predicted"/>
<evidence type="ECO:0000313" key="1">
    <source>
        <dbReference type="EMBL" id="KAA9007393.1"/>
    </source>
</evidence>
<gene>
    <name evidence="1" type="ORF">F4V43_02580</name>
</gene>
<dbReference type="Proteomes" id="UP000367750">
    <property type="component" value="Unassembled WGS sequence"/>
</dbReference>
<dbReference type="RefSeq" id="WP_150456683.1">
    <property type="nucleotide sequence ID" value="NZ_VYKK01000004.1"/>
</dbReference>
<protein>
    <submittedName>
        <fullName evidence="1">Uncharacterized protein</fullName>
    </submittedName>
</protein>
<keyword evidence="2" id="KW-1185">Reference proteome</keyword>
<sequence>MFIIIVLIAFFVVVWLFGLVSKSIQKDRDEKVFNMEASLNKFSDFPSTQRFDAVDSIITINENLSQIAIAYKDYAFRYNFSDLVESEILQDNTSITKTSRGSQVGGALVGGVLAGGLGAVIGGLSGTQTSNTIIKSLSLRIIVDDLNKPVHIINFLQNNNQKSNYPCVKEAIDNIQHWHSIMSVIINRNEKKVGEG</sequence>
<dbReference type="EMBL" id="VYKK01000004">
    <property type="protein sequence ID" value="KAA9007393.1"/>
    <property type="molecule type" value="Genomic_DNA"/>
</dbReference>
<evidence type="ECO:0000313" key="2">
    <source>
        <dbReference type="Proteomes" id="UP000367750"/>
    </source>
</evidence>
<organism evidence="1 2">
    <name type="scientific">Paenibacillus spiritus</name>
    <dbReference type="NCBI Taxonomy" id="2496557"/>
    <lineage>
        <taxon>Bacteria</taxon>
        <taxon>Bacillati</taxon>
        <taxon>Bacillota</taxon>
        <taxon>Bacilli</taxon>
        <taxon>Bacillales</taxon>
        <taxon>Paenibacillaceae</taxon>
        <taxon>Paenibacillus</taxon>
    </lineage>
</organism>
<dbReference type="OrthoDB" id="2616775at2"/>
<reference evidence="1 2" key="1">
    <citation type="submission" date="2019-09" db="EMBL/GenBank/DDBJ databases">
        <title>Bacillus ochoae sp. nov., Paenibacillus whitsoniae sp. nov., Paenibacillus spiritus sp. nov. Isolated from the Mars Exploration Rover during spacecraft assembly.</title>
        <authorList>
            <person name="Seuylemezian A."/>
            <person name="Vaishampayan P."/>
        </authorList>
    </citation>
    <scope>NUCLEOTIDE SEQUENCE [LARGE SCALE GENOMIC DNA]</scope>
    <source>
        <strain evidence="1 2">MER_111</strain>
    </source>
</reference>
<comment type="caution">
    <text evidence="1">The sequence shown here is derived from an EMBL/GenBank/DDBJ whole genome shotgun (WGS) entry which is preliminary data.</text>
</comment>